<organism evidence="2">
    <name type="scientific">Pseudo-nitzschia australis</name>
    <dbReference type="NCBI Taxonomy" id="44445"/>
    <lineage>
        <taxon>Eukaryota</taxon>
        <taxon>Sar</taxon>
        <taxon>Stramenopiles</taxon>
        <taxon>Ochrophyta</taxon>
        <taxon>Bacillariophyta</taxon>
        <taxon>Bacillariophyceae</taxon>
        <taxon>Bacillariophycidae</taxon>
        <taxon>Bacillariales</taxon>
        <taxon>Bacillariaceae</taxon>
        <taxon>Pseudo-nitzschia</taxon>
    </lineage>
</organism>
<protein>
    <submittedName>
        <fullName evidence="2">Uncharacterized protein</fullName>
    </submittedName>
</protein>
<dbReference type="AlphaFoldDB" id="A0A7S4ALI3"/>
<evidence type="ECO:0000256" key="1">
    <source>
        <dbReference type="SAM" id="MobiDB-lite"/>
    </source>
</evidence>
<dbReference type="EMBL" id="HBIX01017257">
    <property type="protein sequence ID" value="CAE0719702.1"/>
    <property type="molecule type" value="Transcribed_RNA"/>
</dbReference>
<feature type="compositionally biased region" description="Low complexity" evidence="1">
    <location>
        <begin position="69"/>
        <end position="83"/>
    </location>
</feature>
<evidence type="ECO:0000313" key="2">
    <source>
        <dbReference type="EMBL" id="CAE0719702.1"/>
    </source>
</evidence>
<feature type="region of interest" description="Disordered" evidence="1">
    <location>
        <begin position="127"/>
        <end position="147"/>
    </location>
</feature>
<feature type="compositionally biased region" description="Basic and acidic residues" evidence="1">
    <location>
        <begin position="127"/>
        <end position="136"/>
    </location>
</feature>
<sequence length="395" mass="42972">MSAAIVDVVGAHDDHGSTLSVIPEEESSFISSASTFPSQKETLKGGSSRATTMVMYKPPATDNNKEEGSSNNKNTNKNTIQNKDGLDVPMAIDDAKRTAAKLFGYKKKLAIVWKKLEKAERTLDCERERERTRGDDNNATATKANGIGEGSGIPVKITVETIDAYGPKPDAGHPFAEPLVQKKPGKINLVENDDNDGGLGVVASDIAVRDPISREAEPEDRKAERMDVFDYLLNSLGVDKICGLDDAAVLEAAAVVAAKQQQTRAHPPKLSIPVSSLSSPLLNGSCDHDRDDYLSEGRPNKPVLVTPTSRTIECGFPKVDAHGTDDALANKAVFWNDKLVRHRQRERKRLILRNGFSSSAIDPFRNEFIDDDDDALDVFGRLASLCDPAEFDVDD</sequence>
<gene>
    <name evidence="2" type="ORF">PAUS00366_LOCUS12456</name>
</gene>
<reference evidence="2" key="1">
    <citation type="submission" date="2021-01" db="EMBL/GenBank/DDBJ databases">
        <authorList>
            <person name="Corre E."/>
            <person name="Pelletier E."/>
            <person name="Niang G."/>
            <person name="Scheremetjew M."/>
            <person name="Finn R."/>
            <person name="Kale V."/>
            <person name="Holt S."/>
            <person name="Cochrane G."/>
            <person name="Meng A."/>
            <person name="Brown T."/>
            <person name="Cohen L."/>
        </authorList>
    </citation>
    <scope>NUCLEOTIDE SEQUENCE</scope>
    <source>
        <strain evidence="2">10249 10 AB</strain>
    </source>
</reference>
<feature type="region of interest" description="Disordered" evidence="1">
    <location>
        <begin position="32"/>
        <end position="84"/>
    </location>
</feature>
<name>A0A7S4ALI3_9STRA</name>
<accession>A0A7S4ALI3</accession>
<proteinExistence type="predicted"/>